<dbReference type="GO" id="GO:0005829">
    <property type="term" value="C:cytosol"/>
    <property type="evidence" value="ECO:0007669"/>
    <property type="project" value="TreeGrafter"/>
</dbReference>
<evidence type="ECO:0000259" key="5">
    <source>
        <dbReference type="Pfam" id="PF00772"/>
    </source>
</evidence>
<keyword evidence="3" id="KW-0238">DNA-binding</keyword>
<evidence type="ECO:0000256" key="3">
    <source>
        <dbReference type="ARBA" id="ARBA00023125"/>
    </source>
</evidence>
<protein>
    <submittedName>
        <fullName evidence="6">AAA family ATPase</fullName>
    </submittedName>
</protein>
<proteinExistence type="predicted"/>
<feature type="region of interest" description="Disordered" evidence="4">
    <location>
        <begin position="547"/>
        <end position="588"/>
    </location>
</feature>
<evidence type="ECO:0000313" key="6">
    <source>
        <dbReference type="EMBL" id="MBC2669658.1"/>
    </source>
</evidence>
<dbReference type="GO" id="GO:1990077">
    <property type="term" value="C:primosome complex"/>
    <property type="evidence" value="ECO:0007669"/>
    <property type="project" value="UniProtKB-KW"/>
</dbReference>
<dbReference type="AlphaFoldDB" id="A0A7X1KQK9"/>
<dbReference type="Proteomes" id="UP000551327">
    <property type="component" value="Unassembled WGS sequence"/>
</dbReference>
<feature type="compositionally biased region" description="Basic residues" evidence="4">
    <location>
        <begin position="1"/>
        <end position="11"/>
    </location>
</feature>
<gene>
    <name evidence="6" type="ORF">H7F53_10930</name>
</gene>
<dbReference type="GO" id="GO:0006269">
    <property type="term" value="P:DNA replication, synthesis of primer"/>
    <property type="evidence" value="ECO:0007669"/>
    <property type="project" value="UniProtKB-KW"/>
</dbReference>
<dbReference type="GO" id="GO:0003677">
    <property type="term" value="F:DNA binding"/>
    <property type="evidence" value="ECO:0007669"/>
    <property type="project" value="UniProtKB-KW"/>
</dbReference>
<name>A0A7X1KQK9_9SPHN</name>
<evidence type="ECO:0000313" key="7">
    <source>
        <dbReference type="Proteomes" id="UP000551327"/>
    </source>
</evidence>
<dbReference type="Pfam" id="PF00772">
    <property type="entry name" value="DnaB"/>
    <property type="match status" value="1"/>
</dbReference>
<organism evidence="6 7">
    <name type="scientific">Novosphingobium piscinae</name>
    <dbReference type="NCBI Taxonomy" id="1507448"/>
    <lineage>
        <taxon>Bacteria</taxon>
        <taxon>Pseudomonadati</taxon>
        <taxon>Pseudomonadota</taxon>
        <taxon>Alphaproteobacteria</taxon>
        <taxon>Sphingomonadales</taxon>
        <taxon>Sphingomonadaceae</taxon>
        <taxon>Novosphingobium</taxon>
    </lineage>
</organism>
<keyword evidence="2" id="KW-0235">DNA replication</keyword>
<comment type="caution">
    <text evidence="6">The sequence shown here is derived from an EMBL/GenBank/DDBJ whole genome shotgun (WGS) entry which is preliminary data.</text>
</comment>
<evidence type="ECO:0000256" key="1">
    <source>
        <dbReference type="ARBA" id="ARBA00022515"/>
    </source>
</evidence>
<keyword evidence="1" id="KW-0639">Primosome</keyword>
<dbReference type="InterPro" id="IPR007693">
    <property type="entry name" value="DNA_helicase_DnaB-like_N"/>
</dbReference>
<dbReference type="Pfam" id="PF13481">
    <property type="entry name" value="AAA_25"/>
    <property type="match status" value="1"/>
</dbReference>
<dbReference type="PANTHER" id="PTHR30153:SF2">
    <property type="entry name" value="REPLICATIVE DNA HELICASE"/>
    <property type="match status" value="1"/>
</dbReference>
<dbReference type="PANTHER" id="PTHR30153">
    <property type="entry name" value="REPLICATIVE DNA HELICASE DNAB"/>
    <property type="match status" value="1"/>
</dbReference>
<feature type="domain" description="DNA helicase DnaB-like N-terminal" evidence="5">
    <location>
        <begin position="45"/>
        <end position="144"/>
    </location>
</feature>
<dbReference type="InterPro" id="IPR027417">
    <property type="entry name" value="P-loop_NTPase"/>
</dbReference>
<dbReference type="GO" id="GO:0005524">
    <property type="term" value="F:ATP binding"/>
    <property type="evidence" value="ECO:0007669"/>
    <property type="project" value="InterPro"/>
</dbReference>
<dbReference type="Gene3D" id="3.40.50.300">
    <property type="entry name" value="P-loop containing nucleotide triphosphate hydrolases"/>
    <property type="match status" value="1"/>
</dbReference>
<dbReference type="EMBL" id="JACLAX010000009">
    <property type="protein sequence ID" value="MBC2669658.1"/>
    <property type="molecule type" value="Genomic_DNA"/>
</dbReference>
<reference evidence="6 7" key="1">
    <citation type="submission" date="2020-08" db="EMBL/GenBank/DDBJ databases">
        <title>The genome sequence of type strain Novosphingobium piscinae KCTC 42194.</title>
        <authorList>
            <person name="Liu Y."/>
        </authorList>
    </citation>
    <scope>NUCLEOTIDE SEQUENCE [LARGE SCALE GENOMIC DNA]</scope>
    <source>
        <strain evidence="6 7">KCTC 42194</strain>
    </source>
</reference>
<evidence type="ECO:0000256" key="4">
    <source>
        <dbReference type="SAM" id="MobiDB-lite"/>
    </source>
</evidence>
<evidence type="ECO:0000256" key="2">
    <source>
        <dbReference type="ARBA" id="ARBA00022705"/>
    </source>
</evidence>
<dbReference type="InterPro" id="IPR016136">
    <property type="entry name" value="DNA_helicase_N/primase_C"/>
</dbReference>
<dbReference type="SUPFAM" id="SSF48024">
    <property type="entry name" value="N-terminal domain of DnaB helicase"/>
    <property type="match status" value="1"/>
</dbReference>
<keyword evidence="7" id="KW-1185">Reference proteome</keyword>
<feature type="region of interest" description="Disordered" evidence="4">
    <location>
        <begin position="1"/>
        <end position="23"/>
    </location>
</feature>
<dbReference type="SUPFAM" id="SSF52540">
    <property type="entry name" value="P-loop containing nucleoside triphosphate hydrolases"/>
    <property type="match status" value="1"/>
</dbReference>
<dbReference type="Gene3D" id="1.10.860.10">
    <property type="entry name" value="DNAb Helicase, Chain A"/>
    <property type="match status" value="1"/>
</dbReference>
<sequence>MVPRPGRRLRVWPRQGRQPGAPVLRHDPGRRRVSAVAALHPAGDPLVNVEAEAAFLGAVLIDNSVLERFGQMLGPASFAEPVHGRIFERVGQLMGRGAKVTPITLRPYFEADESLRALGGVTYLARLTADGQSLLAADQLATDIADLAARRRRRELLAEQIAACADVGRPLDDLTALDELRPRVARLEGLDLAALANREPAPKSFIIPRLAPAGEVTLFTGAGAVGKSLLAQQLCTALAAGVSTLGLALDRHPAVYMTCEDDAEQLHFRQAHICDALGVEMRDLAGALHLRSMRGEDNALAAFDLAGRFTPAPLYHRLADWIRRTGARLVALDNVAHLFPENENDRREVTRFVNLLNRLAGETGAAILLLAHPNKAGDSFSGSTAWLNAVRSQFTLTRPTEEGADPDRRTLIVGKANYGEAGGAINFRWHQWAFVRDDDLPEDQRADLEETIRANFENAAFLRCLDLRNEQERPVSDSPASRTYAPKEFAAMPEAKGCTRARFEAAMERLYRLGEIETGLVCRTGRKDRFGLRRKCADLRADPAPTVCADPAPTPRRPAPSHTLCTTYMTGGAEDGPPPSQDEVEADQ</sequence>
<dbReference type="GO" id="GO:0003678">
    <property type="term" value="F:DNA helicase activity"/>
    <property type="evidence" value="ECO:0007669"/>
    <property type="project" value="InterPro"/>
</dbReference>
<accession>A0A7X1KQK9</accession>
<dbReference type="InterPro" id="IPR036185">
    <property type="entry name" value="DNA_heli_DnaB-like_N_sf"/>
</dbReference>